<comment type="similarity">
    <text evidence="1">Belongs to the gamma-glutamyltransferase family.</text>
</comment>
<keyword evidence="6" id="KW-1185">Reference proteome</keyword>
<dbReference type="PANTHER" id="PTHR43199:SF1">
    <property type="entry name" value="GLUTATHIONE HYDROLASE PROENZYME"/>
    <property type="match status" value="1"/>
</dbReference>
<dbReference type="InterPro" id="IPR029055">
    <property type="entry name" value="Ntn_hydrolases_N"/>
</dbReference>
<comment type="caution">
    <text evidence="5">The sequence shown here is derived from an EMBL/GenBank/DDBJ whole genome shotgun (WGS) entry which is preliminary data.</text>
</comment>
<keyword evidence="2 5" id="KW-0808">Transferase</keyword>
<dbReference type="EC" id="2.3.2.2" evidence="5"/>
<dbReference type="EC" id="3.4.19.13" evidence="5"/>
<dbReference type="EMBL" id="JACIGK010000020">
    <property type="protein sequence ID" value="MBB4266985.1"/>
    <property type="molecule type" value="Genomic_DNA"/>
</dbReference>
<evidence type="ECO:0000313" key="6">
    <source>
        <dbReference type="Proteomes" id="UP000554286"/>
    </source>
</evidence>
<dbReference type="Gene3D" id="3.60.20.40">
    <property type="match status" value="1"/>
</dbReference>
<dbReference type="GO" id="GO:0103068">
    <property type="term" value="F:leukotriene C4 gamma-glutamyl transferase activity"/>
    <property type="evidence" value="ECO:0007669"/>
    <property type="project" value="UniProtKB-EC"/>
</dbReference>
<reference evidence="5 6" key="1">
    <citation type="submission" date="2020-08" db="EMBL/GenBank/DDBJ databases">
        <title>Genome sequencing of Purple Non-Sulfur Bacteria from various extreme environments.</title>
        <authorList>
            <person name="Mayer M."/>
        </authorList>
    </citation>
    <scope>NUCLEOTIDE SEQUENCE [LARGE SCALE GENOMIC DNA]</scope>
    <source>
        <strain evidence="5 6">JA131</strain>
    </source>
</reference>
<sequence>MEAAATATGHGGGAVAAGHPDTAGAAAEILADGGTAFDAIVAALGASFAVEPALSSPGGGGFLLAHPVDAAPLVLDFFAQTPGRSAPDPPNPGATLDFHPVLADFGTTTQEFHVGRAAAAVPGMIPGLCAIQRRWGRLPLARLLEPGIRLARQGRPLAPLQAHIMRVIGPIMTLTAEAHACLGDPSDRTRTRPAGTPLPLPLLADCLEALGREGEALFRDGPAARAMADLTADGGLITIEDIRRYQVHERRPLARRFHGARVLTNPPPSSGGALIAYGLALLEGAAGAPAPETLVRVMHQTGLARDAAGLAEGVDDDRAARLLSAAGVAEGRAALAGGARALKTGGTTHVSVIDAAGNAAACTVSNGEGCGHMVPGCGFMLNNMLGEEDLNPAGFFRWRPDTRVSSMMAPTLAECPDGTVIALGSGGSNRIRTALLQVLGPVLAQGSPLAEAVAAPRLHMERGHLDIEGGWEAAVVAALRLAFPDSRAWPERSMFYGGVHAVARHAPTGAVEAVGDSRRGGAALVVPVA</sequence>
<accession>A0A7W6REP6</accession>
<dbReference type="InterPro" id="IPR043137">
    <property type="entry name" value="GGT_ssub_C"/>
</dbReference>
<evidence type="ECO:0000313" key="5">
    <source>
        <dbReference type="EMBL" id="MBB4266985.1"/>
    </source>
</evidence>
<dbReference type="RefSeq" id="WP_184045940.1">
    <property type="nucleotide sequence ID" value="NZ_JACIGK010000020.1"/>
</dbReference>
<evidence type="ECO:0000256" key="2">
    <source>
        <dbReference type="ARBA" id="ARBA00022679"/>
    </source>
</evidence>
<dbReference type="PANTHER" id="PTHR43199">
    <property type="entry name" value="GLUTATHIONE HYDROLASE"/>
    <property type="match status" value="1"/>
</dbReference>
<dbReference type="Pfam" id="PF01019">
    <property type="entry name" value="G_glu_transpept"/>
    <property type="match status" value="1"/>
</dbReference>
<evidence type="ECO:0000256" key="1">
    <source>
        <dbReference type="ARBA" id="ARBA00009381"/>
    </source>
</evidence>
<evidence type="ECO:0000256" key="4">
    <source>
        <dbReference type="ARBA" id="ARBA00023145"/>
    </source>
</evidence>
<dbReference type="PRINTS" id="PR01210">
    <property type="entry name" value="GGTRANSPTASE"/>
</dbReference>
<keyword evidence="4" id="KW-0865">Zymogen</keyword>
<name>A0A7W6REP6_9PROT</name>
<dbReference type="Proteomes" id="UP000554286">
    <property type="component" value="Unassembled WGS sequence"/>
</dbReference>
<dbReference type="GO" id="GO:0036374">
    <property type="term" value="F:glutathione hydrolase activity"/>
    <property type="evidence" value="ECO:0007669"/>
    <property type="project" value="UniProtKB-EC"/>
</dbReference>
<evidence type="ECO:0000256" key="3">
    <source>
        <dbReference type="ARBA" id="ARBA00022801"/>
    </source>
</evidence>
<dbReference type="SUPFAM" id="SSF56235">
    <property type="entry name" value="N-terminal nucleophile aminohydrolases (Ntn hydrolases)"/>
    <property type="match status" value="1"/>
</dbReference>
<dbReference type="AlphaFoldDB" id="A0A7W6REP6"/>
<gene>
    <name evidence="5" type="ORF">GGD89_002623</name>
</gene>
<keyword evidence="5" id="KW-0012">Acyltransferase</keyword>
<proteinExistence type="inferred from homology"/>
<protein>
    <submittedName>
        <fullName evidence="5">Gamma-glutamyltranspeptidase/glutathione hydrolase</fullName>
        <ecNumber evidence="5">2.3.2.2</ecNumber>
        <ecNumber evidence="5">3.4.19.13</ecNumber>
    </submittedName>
</protein>
<dbReference type="InterPro" id="IPR051792">
    <property type="entry name" value="GGT_bact"/>
</dbReference>
<organism evidence="5 6">
    <name type="scientific">Roseospira visakhapatnamensis</name>
    <dbReference type="NCBI Taxonomy" id="390880"/>
    <lineage>
        <taxon>Bacteria</taxon>
        <taxon>Pseudomonadati</taxon>
        <taxon>Pseudomonadota</taxon>
        <taxon>Alphaproteobacteria</taxon>
        <taxon>Rhodospirillales</taxon>
        <taxon>Rhodospirillaceae</taxon>
        <taxon>Roseospira</taxon>
    </lineage>
</organism>
<keyword evidence="3 5" id="KW-0378">Hydrolase</keyword>